<proteinExistence type="inferred from homology"/>
<comment type="subcellular location">
    <subcellularLocation>
        <location evidence="2 17">Host cytoplasm</location>
    </subcellularLocation>
    <subcellularLocation>
        <location evidence="1 17">Host nucleus</location>
    </subcellularLocation>
</comment>
<dbReference type="GO" id="GO:0030430">
    <property type="term" value="C:host cell cytoplasm"/>
    <property type="evidence" value="ECO:0007669"/>
    <property type="project" value="UniProtKB-SubCell"/>
</dbReference>
<keyword evidence="8 17" id="KW-0945">Host-virus interaction</keyword>
<comment type="domain">
    <text evidence="17">The zinc finger and the transactivation region are involved in PTGS suppression.</text>
</comment>
<evidence type="ECO:0000313" key="19">
    <source>
        <dbReference type="EMBL" id="AZA04945.1"/>
    </source>
</evidence>
<evidence type="ECO:0000256" key="15">
    <source>
        <dbReference type="ARBA" id="ARBA00023200"/>
    </source>
</evidence>
<dbReference type="GO" id="GO:0003677">
    <property type="term" value="F:DNA binding"/>
    <property type="evidence" value="ECO:0007669"/>
    <property type="project" value="UniProtKB-KW"/>
</dbReference>
<keyword evidence="13 17" id="KW-0238">DNA-binding</keyword>
<keyword evidence="14 17" id="KW-0010">Activator</keyword>
<name>A0A3G6INF5_9GEMI</name>
<keyword evidence="16" id="KW-0899">Viral immunoevasion</keyword>
<feature type="region of interest" description="Disordered" evidence="18">
    <location>
        <begin position="1"/>
        <end position="23"/>
    </location>
</feature>
<organism evidence="19">
    <name type="scientific">Tomato leaf curl Sinaloa virus</name>
    <dbReference type="NCBI Taxonomy" id="71186"/>
    <lineage>
        <taxon>Viruses</taxon>
        <taxon>Monodnaviria</taxon>
        <taxon>Shotokuvirae</taxon>
        <taxon>Cressdnaviricota</taxon>
        <taxon>Repensiviricetes</taxon>
        <taxon>Geplafuvirales</taxon>
        <taxon>Geminiviridae</taxon>
        <taxon>Begomovirus</taxon>
        <taxon>Begomovirus solanumsinaloaense</taxon>
    </lineage>
</organism>
<reference evidence="19" key="1">
    <citation type="submission" date="2018-03" db="EMBL/GenBank/DDBJ databases">
        <title>Synergistic interaction among begomoviruses: the indigenous Tomato yellow mottle virus and its synergistic interaction with the invasive Tomato leaf curl Sinaloa virus and Tomato yellow leaf curl virus in tomato in Costa Rica.</title>
        <authorList>
            <person name="Maliano M.R."/>
            <person name="Macedo M.A."/>
            <person name="Rojas M.R."/>
            <person name="Barboza N."/>
            <person name="Gilbertson R.L."/>
        </authorList>
    </citation>
    <scope>NUCLEOTIDE SEQUENCE</scope>
    <source>
        <strain evidence="19">Liberia</strain>
    </source>
</reference>
<evidence type="ECO:0000256" key="9">
    <source>
        <dbReference type="ARBA" id="ARBA00022632"/>
    </source>
</evidence>
<dbReference type="GO" id="GO:0052170">
    <property type="term" value="P:symbiont-mediated suppression of host innate immune response"/>
    <property type="evidence" value="ECO:0007669"/>
    <property type="project" value="UniProtKB-KW"/>
</dbReference>
<dbReference type="GO" id="GO:0005198">
    <property type="term" value="F:structural molecule activity"/>
    <property type="evidence" value="ECO:0007669"/>
    <property type="project" value="InterPro"/>
</dbReference>
<evidence type="ECO:0000256" key="11">
    <source>
        <dbReference type="ARBA" id="ARBA00022771"/>
    </source>
</evidence>
<dbReference type="Pfam" id="PF01440">
    <property type="entry name" value="Gemini_AL2"/>
    <property type="match status" value="1"/>
</dbReference>
<dbReference type="PRINTS" id="PR00230">
    <property type="entry name" value="GEMCOATAL2"/>
</dbReference>
<evidence type="ECO:0000256" key="4">
    <source>
        <dbReference type="ARBA" id="ARBA00014388"/>
    </source>
</evidence>
<evidence type="ECO:0000256" key="14">
    <source>
        <dbReference type="ARBA" id="ARBA00023159"/>
    </source>
</evidence>
<evidence type="ECO:0000256" key="7">
    <source>
        <dbReference type="ARBA" id="ARBA00022562"/>
    </source>
</evidence>
<keyword evidence="10 17" id="KW-0479">Metal-binding</keyword>
<protein>
    <recommendedName>
        <fullName evidence="4 17">Transcriptional activator protein</fullName>
        <shortName evidence="17">TrAP</shortName>
    </recommendedName>
</protein>
<evidence type="ECO:0000256" key="16">
    <source>
        <dbReference type="ARBA" id="ARBA00023280"/>
    </source>
</evidence>
<comment type="similarity">
    <text evidence="3 17">Belongs to the geminiviridae transcriptional activator protein family.</text>
</comment>
<gene>
    <name evidence="19" type="primary">AC2</name>
</gene>
<dbReference type="GO" id="GO:0019028">
    <property type="term" value="C:viral capsid"/>
    <property type="evidence" value="ECO:0007669"/>
    <property type="project" value="InterPro"/>
</dbReference>
<feature type="compositionally biased region" description="Basic residues" evidence="18">
    <location>
        <begin position="13"/>
        <end position="23"/>
    </location>
</feature>
<dbReference type="GO" id="GO:0008270">
    <property type="term" value="F:zinc ion binding"/>
    <property type="evidence" value="ECO:0007669"/>
    <property type="project" value="UniProtKB-KW"/>
</dbReference>
<evidence type="ECO:0000256" key="17">
    <source>
        <dbReference type="RuleBase" id="RU363028"/>
    </source>
</evidence>
<keyword evidence="7 17" id="KW-1048">Host nucleus</keyword>
<comment type="function">
    <text evidence="17">Strong activator of the late viral genes promoters. Acts as a suppressor of RNA-mediated gene silencing, also known as post-transcriptional gene silencing (PTGS), a mechanism of plant viral defense that limits the accumulation of viral RNAs. Also suppresses the host basal defense by interacting with and inhibiting SNF1 kinase, a key regulator of cell metabolism implicated in innate antiviral defense. Determines pathogenicity.</text>
</comment>
<keyword evidence="5 17" id="KW-0941">Suppressor of RNA silencing</keyword>
<accession>A0A3G6INF5</accession>
<evidence type="ECO:0000256" key="13">
    <source>
        <dbReference type="ARBA" id="ARBA00023125"/>
    </source>
</evidence>
<evidence type="ECO:0000256" key="12">
    <source>
        <dbReference type="ARBA" id="ARBA00022833"/>
    </source>
</evidence>
<comment type="subunit">
    <text evidence="17">Monomer. Homodimer. Homooligomer. Self-interaction correlates with nuclear localization and efficient activation of transcription.</text>
</comment>
<keyword evidence="15 17" id="KW-1035">Host cytoplasm</keyword>
<dbReference type="GO" id="GO:0042025">
    <property type="term" value="C:host cell nucleus"/>
    <property type="evidence" value="ECO:0007669"/>
    <property type="project" value="UniProtKB-SubCell"/>
</dbReference>
<evidence type="ECO:0000256" key="2">
    <source>
        <dbReference type="ARBA" id="ARBA00004192"/>
    </source>
</evidence>
<evidence type="ECO:0000256" key="10">
    <source>
        <dbReference type="ARBA" id="ARBA00022723"/>
    </source>
</evidence>
<keyword evidence="6" id="KW-0597">Phosphoprotein</keyword>
<keyword evidence="11 17" id="KW-0863">Zinc-finger</keyword>
<evidence type="ECO:0000256" key="18">
    <source>
        <dbReference type="SAM" id="MobiDB-lite"/>
    </source>
</evidence>
<evidence type="ECO:0000256" key="3">
    <source>
        <dbReference type="ARBA" id="ARBA00007672"/>
    </source>
</evidence>
<evidence type="ECO:0000256" key="1">
    <source>
        <dbReference type="ARBA" id="ARBA00004147"/>
    </source>
</evidence>
<keyword evidence="9" id="KW-1090">Inhibition of host innate immune response by virus</keyword>
<dbReference type="EMBL" id="MH019225">
    <property type="protein sequence ID" value="AZA04945.1"/>
    <property type="molecule type" value="Genomic_DNA"/>
</dbReference>
<evidence type="ECO:0000256" key="6">
    <source>
        <dbReference type="ARBA" id="ARBA00022553"/>
    </source>
</evidence>
<dbReference type="InterPro" id="IPR000942">
    <property type="entry name" value="Gemini_AL2"/>
</dbReference>
<feature type="region of interest" description="Disordered" evidence="18">
    <location>
        <begin position="81"/>
        <end position="115"/>
    </location>
</feature>
<evidence type="ECO:0000256" key="5">
    <source>
        <dbReference type="ARBA" id="ARBA00022463"/>
    </source>
</evidence>
<keyword evidence="12 17" id="KW-0862">Zinc</keyword>
<evidence type="ECO:0000256" key="8">
    <source>
        <dbReference type="ARBA" id="ARBA00022581"/>
    </source>
</evidence>
<feature type="compositionally biased region" description="Polar residues" evidence="18">
    <location>
        <begin position="94"/>
        <end position="109"/>
    </location>
</feature>
<sequence length="129" mass="14819">MQYSSPSNPPSIKRAHRQAKKRSIRRRRIDLECGCTIYLHIDCTGHGFTHRGAHHCTSSREWRLYLGDRKSPLFQDVPRRGHSVHEDQGIPCTDTVQPQPEESVASPQSIPELPNLDDIDNSFWVELFS</sequence>